<accession>A0ABY6N389</accession>
<organism evidence="7 8">
    <name type="scientific">Alkalimarinus alittae</name>
    <dbReference type="NCBI Taxonomy" id="2961619"/>
    <lineage>
        <taxon>Bacteria</taxon>
        <taxon>Pseudomonadati</taxon>
        <taxon>Pseudomonadota</taxon>
        <taxon>Gammaproteobacteria</taxon>
        <taxon>Alteromonadales</taxon>
        <taxon>Alteromonadaceae</taxon>
        <taxon>Alkalimarinus</taxon>
    </lineage>
</organism>
<evidence type="ECO:0000259" key="6">
    <source>
        <dbReference type="PROSITE" id="PS50893"/>
    </source>
</evidence>
<dbReference type="InterPro" id="IPR003593">
    <property type="entry name" value="AAA+_ATPase"/>
</dbReference>
<evidence type="ECO:0000256" key="5">
    <source>
        <dbReference type="ARBA" id="ARBA00037066"/>
    </source>
</evidence>
<dbReference type="Gene3D" id="3.40.50.300">
    <property type="entry name" value="P-loop containing nucleotide triphosphate hydrolases"/>
    <property type="match status" value="1"/>
</dbReference>
<dbReference type="RefSeq" id="WP_265047952.1">
    <property type="nucleotide sequence ID" value="NZ_CP100390.1"/>
</dbReference>
<protein>
    <submittedName>
        <fullName evidence="7">Heme ABC transporter ATP-binding protein</fullName>
    </submittedName>
</protein>
<evidence type="ECO:0000256" key="1">
    <source>
        <dbReference type="ARBA" id="ARBA00022448"/>
    </source>
</evidence>
<dbReference type="SUPFAM" id="SSF52540">
    <property type="entry name" value="P-loop containing nucleoside triphosphate hydrolases"/>
    <property type="match status" value="1"/>
</dbReference>
<dbReference type="InterPro" id="IPR017871">
    <property type="entry name" value="ABC_transporter-like_CS"/>
</dbReference>
<evidence type="ECO:0000256" key="2">
    <source>
        <dbReference type="ARBA" id="ARBA00022741"/>
    </source>
</evidence>
<dbReference type="GO" id="GO:0005524">
    <property type="term" value="F:ATP binding"/>
    <property type="evidence" value="ECO:0007669"/>
    <property type="project" value="UniProtKB-KW"/>
</dbReference>
<evidence type="ECO:0000256" key="3">
    <source>
        <dbReference type="ARBA" id="ARBA00022840"/>
    </source>
</evidence>
<keyword evidence="1" id="KW-0813">Transport</keyword>
<dbReference type="PROSITE" id="PS00211">
    <property type="entry name" value="ABC_TRANSPORTER_1"/>
    <property type="match status" value="1"/>
</dbReference>
<name>A0ABY6N389_9ALTE</name>
<keyword evidence="2" id="KW-0547">Nucleotide-binding</keyword>
<dbReference type="SMART" id="SM00382">
    <property type="entry name" value="AAA"/>
    <property type="match status" value="1"/>
</dbReference>
<dbReference type="Proteomes" id="UP001163739">
    <property type="component" value="Chromosome"/>
</dbReference>
<dbReference type="PROSITE" id="PS50893">
    <property type="entry name" value="ABC_TRANSPORTER_2"/>
    <property type="match status" value="1"/>
</dbReference>
<sequence>MTTQLACSNLGFSYGKQPVIKNISLSFNKGEFVGLIGPNGAGKSTLLNLLMGLIKPTSGEVELAGQPLKQYKQRSIARHISLVPQDVSINYAFSVREIVAMGRNPHLGAFQPEANRDRKLIHLAMEKTDLLRMADRSVNQLSGGERQRVFIARAIAQEAPILLMDEPTASLDLCHQLEVLSLIKTLTKDGHLAVSAIHDVELASRFCDRLILINDGKVAAQGTPIDVLTKENLYRHFSIEADVEPYDQEGQSVRVTAIRSCGNDKK</sequence>
<evidence type="ECO:0000313" key="8">
    <source>
        <dbReference type="Proteomes" id="UP001163739"/>
    </source>
</evidence>
<reference evidence="7" key="1">
    <citation type="submission" date="2022-06" db="EMBL/GenBank/DDBJ databases">
        <title>Alkalimarinus sp. nov., isolated from gut of a Alitta virens.</title>
        <authorList>
            <person name="Yang A.I."/>
            <person name="Shin N.-R."/>
        </authorList>
    </citation>
    <scope>NUCLEOTIDE SEQUENCE</scope>
    <source>
        <strain evidence="7">A2M4</strain>
    </source>
</reference>
<dbReference type="Pfam" id="PF00005">
    <property type="entry name" value="ABC_tran"/>
    <property type="match status" value="1"/>
</dbReference>
<keyword evidence="4" id="KW-1278">Translocase</keyword>
<dbReference type="PANTHER" id="PTHR42794">
    <property type="entry name" value="HEMIN IMPORT ATP-BINDING PROTEIN HMUV"/>
    <property type="match status" value="1"/>
</dbReference>
<dbReference type="InterPro" id="IPR003439">
    <property type="entry name" value="ABC_transporter-like_ATP-bd"/>
</dbReference>
<dbReference type="EMBL" id="CP100390">
    <property type="protein sequence ID" value="UZE96467.1"/>
    <property type="molecule type" value="Genomic_DNA"/>
</dbReference>
<evidence type="ECO:0000313" key="7">
    <source>
        <dbReference type="EMBL" id="UZE96467.1"/>
    </source>
</evidence>
<keyword evidence="3 7" id="KW-0067">ATP-binding</keyword>
<evidence type="ECO:0000256" key="4">
    <source>
        <dbReference type="ARBA" id="ARBA00022967"/>
    </source>
</evidence>
<feature type="domain" description="ABC transporter" evidence="6">
    <location>
        <begin position="5"/>
        <end position="240"/>
    </location>
</feature>
<dbReference type="NCBIfam" id="NF010068">
    <property type="entry name" value="PRK13548.1"/>
    <property type="match status" value="1"/>
</dbReference>
<dbReference type="InterPro" id="IPR027417">
    <property type="entry name" value="P-loop_NTPase"/>
</dbReference>
<comment type="function">
    <text evidence="5">Part of the ABC transporter complex HmuTUV involved in hemin import. Responsible for energy coupling to the transport system.</text>
</comment>
<gene>
    <name evidence="7" type="ORF">NKI27_01590</name>
</gene>
<dbReference type="CDD" id="cd03214">
    <property type="entry name" value="ABC_Iron-Siderophores_B12_Hemin"/>
    <property type="match status" value="1"/>
</dbReference>
<keyword evidence="8" id="KW-1185">Reference proteome</keyword>
<proteinExistence type="predicted"/>
<dbReference type="PANTHER" id="PTHR42794:SF1">
    <property type="entry name" value="HEMIN IMPORT ATP-BINDING PROTEIN HMUV"/>
    <property type="match status" value="1"/>
</dbReference>